<organism evidence="2 3">
    <name type="scientific">Danaus plexippus plexippus</name>
    <dbReference type="NCBI Taxonomy" id="278856"/>
    <lineage>
        <taxon>Eukaryota</taxon>
        <taxon>Metazoa</taxon>
        <taxon>Ecdysozoa</taxon>
        <taxon>Arthropoda</taxon>
        <taxon>Hexapoda</taxon>
        <taxon>Insecta</taxon>
        <taxon>Pterygota</taxon>
        <taxon>Neoptera</taxon>
        <taxon>Endopterygota</taxon>
        <taxon>Lepidoptera</taxon>
        <taxon>Glossata</taxon>
        <taxon>Ditrysia</taxon>
        <taxon>Papilionoidea</taxon>
        <taxon>Nymphalidae</taxon>
        <taxon>Danainae</taxon>
        <taxon>Danaini</taxon>
        <taxon>Danaina</taxon>
        <taxon>Danaus</taxon>
        <taxon>Danaus</taxon>
    </lineage>
</organism>
<keyword evidence="3" id="KW-1185">Reference proteome</keyword>
<evidence type="ECO:0000256" key="1">
    <source>
        <dbReference type="SAM" id="MobiDB-lite"/>
    </source>
</evidence>
<feature type="region of interest" description="Disordered" evidence="1">
    <location>
        <begin position="24"/>
        <end position="43"/>
    </location>
</feature>
<dbReference type="KEGG" id="dpl:KGM_207458"/>
<dbReference type="InParanoid" id="A0A212F4F5"/>
<proteinExistence type="predicted"/>
<dbReference type="AlphaFoldDB" id="A0A212F4F5"/>
<dbReference type="Proteomes" id="UP000007151">
    <property type="component" value="Unassembled WGS sequence"/>
</dbReference>
<comment type="caution">
    <text evidence="2">The sequence shown here is derived from an EMBL/GenBank/DDBJ whole genome shotgun (WGS) entry which is preliminary data.</text>
</comment>
<sequence>MKIDLTEARVQAVCKHGVQSAKQTSSLYPAYKRPPATEQKEIT</sequence>
<gene>
    <name evidence="2" type="ORF">KGM_207458</name>
</gene>
<evidence type="ECO:0000313" key="2">
    <source>
        <dbReference type="EMBL" id="OWR48616.1"/>
    </source>
</evidence>
<protein>
    <submittedName>
        <fullName evidence="2">Uncharacterized protein</fullName>
    </submittedName>
</protein>
<accession>A0A212F4F5</accession>
<reference evidence="2 3" key="1">
    <citation type="journal article" date="2011" name="Cell">
        <title>The monarch butterfly genome yields insights into long-distance migration.</title>
        <authorList>
            <person name="Zhan S."/>
            <person name="Merlin C."/>
            <person name="Boore J.L."/>
            <person name="Reppert S.M."/>
        </authorList>
    </citation>
    <scope>NUCLEOTIDE SEQUENCE [LARGE SCALE GENOMIC DNA]</scope>
    <source>
        <strain evidence="2">F-2</strain>
    </source>
</reference>
<evidence type="ECO:0000313" key="3">
    <source>
        <dbReference type="Proteomes" id="UP000007151"/>
    </source>
</evidence>
<dbReference type="EMBL" id="AGBW02010374">
    <property type="protein sequence ID" value="OWR48616.1"/>
    <property type="molecule type" value="Genomic_DNA"/>
</dbReference>
<name>A0A212F4F5_DANPL</name>